<protein>
    <submittedName>
        <fullName evidence="2">CHAT domain-containing protein</fullName>
    </submittedName>
</protein>
<evidence type="ECO:0000313" key="2">
    <source>
        <dbReference type="EMBL" id="KAJ7616470.1"/>
    </source>
</evidence>
<dbReference type="Gene3D" id="1.25.40.10">
    <property type="entry name" value="Tetratricopeptide repeat domain"/>
    <property type="match status" value="3"/>
</dbReference>
<reference evidence="2" key="1">
    <citation type="submission" date="2023-03" db="EMBL/GenBank/DDBJ databases">
        <title>Massive genome expansion in bonnet fungi (Mycena s.s.) driven by repeated elements and novel gene families across ecological guilds.</title>
        <authorList>
            <consortium name="Lawrence Berkeley National Laboratory"/>
            <person name="Harder C.B."/>
            <person name="Miyauchi S."/>
            <person name="Viragh M."/>
            <person name="Kuo A."/>
            <person name="Thoen E."/>
            <person name="Andreopoulos B."/>
            <person name="Lu D."/>
            <person name="Skrede I."/>
            <person name="Drula E."/>
            <person name="Henrissat B."/>
            <person name="Morin E."/>
            <person name="Kohler A."/>
            <person name="Barry K."/>
            <person name="LaButti K."/>
            <person name="Morin E."/>
            <person name="Salamov A."/>
            <person name="Lipzen A."/>
            <person name="Mereny Z."/>
            <person name="Hegedus B."/>
            <person name="Baldrian P."/>
            <person name="Stursova M."/>
            <person name="Weitz H."/>
            <person name="Taylor A."/>
            <person name="Grigoriev I.V."/>
            <person name="Nagy L.G."/>
            <person name="Martin F."/>
            <person name="Kauserud H."/>
        </authorList>
    </citation>
    <scope>NUCLEOTIDE SEQUENCE</scope>
    <source>
        <strain evidence="2">9284</strain>
    </source>
</reference>
<evidence type="ECO:0000313" key="3">
    <source>
        <dbReference type="Proteomes" id="UP001221142"/>
    </source>
</evidence>
<evidence type="ECO:0000259" key="1">
    <source>
        <dbReference type="Pfam" id="PF12770"/>
    </source>
</evidence>
<dbReference type="SUPFAM" id="SSF81901">
    <property type="entry name" value="HCP-like"/>
    <property type="match status" value="1"/>
</dbReference>
<dbReference type="PANTHER" id="PTHR10098:SF108">
    <property type="entry name" value="TETRATRICOPEPTIDE REPEAT PROTEIN 28"/>
    <property type="match status" value="1"/>
</dbReference>
<keyword evidence="3" id="KW-1185">Reference proteome</keyword>
<dbReference type="EMBL" id="JARKIF010000022">
    <property type="protein sequence ID" value="KAJ7616470.1"/>
    <property type="molecule type" value="Genomic_DNA"/>
</dbReference>
<name>A0AAD7BC11_9AGAR</name>
<dbReference type="Proteomes" id="UP001221142">
    <property type="component" value="Unassembled WGS sequence"/>
</dbReference>
<comment type="caution">
    <text evidence="2">The sequence shown here is derived from an EMBL/GenBank/DDBJ whole genome shotgun (WGS) entry which is preliminary data.</text>
</comment>
<sequence>MRNLFGKRSQKSTNPIGLQSTRFVTENDRVQEAQKIIEELWTRYRTLGNLADLEAAAQKSQQLLEDLPLSHPARPDVHLRLAVCVRDRYIRNGDPRDIQAAVENGQKALETARTNQIKMKALVCLARCYKARYRRLNGSGDIDMAIQNYQEVLEHVTDPSWADPQVEKSQILFELGTCFGDRFEKSRQLQDLEEALKITHSALGLTSPDASNRIEILRGLAWALQKRSERLGNLEDLNKAIQQYEQIIKQLPVGYGDKGRLLYNLATCFGDRFRMLGESKDLDAAASNAAKALSVIPQEHPLQLQVKQGLAWCYRESFRRTGKLEHLQTAVDKFKEVLDQTPVNNNADRALMRWNLAVCLADRYRRLMDLRDLDAVVINAEVALRLMPPEDPRCIPILQRLGWCSQTRFQRLGDLHDLETAIQKYQEVLDKSLPDHPERPRIVFQLASAFKDRFERTGNMEDLNSALENSQIALDLVPSNQRLDRIEMLQGSASHHWTRFKRLGHLQDLETSIQQYQQRLDLTPKDLQAGGQNGLALCLRDRFRMTADFNDLKKAIEIFQEVLRSIPQSHPYEVMAQQGLASCLCDQYEQLRKSKDLKSARDLYMSSFQNVTLTNPETSWEAALEWATFSENHNLDYCLSAYLAAFQLLPDILWIGNTISVRQDALQRLKIGSVTANATRVCLQLSNLMAAVQIIEQGIATVFQQTLQLRPEVNMLPGKVAQEFQRLSEELFKGTSEDLKRVAVQRKALLDQIRSEKSYKHFLVPNSYDVLRSAAKSGPVIILNSQENGCDAIVIKSGTTSHSTQSRPEVVNPGTARGKFADLLQWLWQNVVQPIFSTLASRGIYKGRIWWLPTGAFSGLPFHASSENDQFIHSYTMTLGSLIDSHAKGSANIQANIGLVGVSYTGPGKTNYIGGVVREMDKISSVCRHLPCHSLREEQATPDAVTNLLKDSSWVHLACHGIQDSLEPAKSRLLLYDGNLELETILRMPLSNAEFVFLSACQTVMGDATLVNESFHLGGGFIAAGFRSVVGTLWSMNDQDGPLVAELFYSFLFKNGRQVRADHTAEALHFAVKELRARNVPYERWIPFIHMGV</sequence>
<proteinExistence type="predicted"/>
<organism evidence="2 3">
    <name type="scientific">Roridomyces roridus</name>
    <dbReference type="NCBI Taxonomy" id="1738132"/>
    <lineage>
        <taxon>Eukaryota</taxon>
        <taxon>Fungi</taxon>
        <taxon>Dikarya</taxon>
        <taxon>Basidiomycota</taxon>
        <taxon>Agaricomycotina</taxon>
        <taxon>Agaricomycetes</taxon>
        <taxon>Agaricomycetidae</taxon>
        <taxon>Agaricales</taxon>
        <taxon>Marasmiineae</taxon>
        <taxon>Mycenaceae</taxon>
        <taxon>Roridomyces</taxon>
    </lineage>
</organism>
<dbReference type="SUPFAM" id="SSF48452">
    <property type="entry name" value="TPR-like"/>
    <property type="match status" value="1"/>
</dbReference>
<dbReference type="InterPro" id="IPR011990">
    <property type="entry name" value="TPR-like_helical_dom_sf"/>
</dbReference>
<dbReference type="PANTHER" id="PTHR10098">
    <property type="entry name" value="RAPSYN-RELATED"/>
    <property type="match status" value="1"/>
</dbReference>
<dbReference type="AlphaFoldDB" id="A0AAD7BC11"/>
<gene>
    <name evidence="2" type="ORF">FB45DRAFT_1007982</name>
</gene>
<dbReference type="InterPro" id="IPR024983">
    <property type="entry name" value="CHAT_dom"/>
</dbReference>
<feature type="domain" description="CHAT" evidence="1">
    <location>
        <begin position="823"/>
        <end position="1092"/>
    </location>
</feature>
<accession>A0AAD7BC11</accession>
<dbReference type="Pfam" id="PF12770">
    <property type="entry name" value="CHAT"/>
    <property type="match status" value="1"/>
</dbReference>